<dbReference type="STRING" id="1611254.A0A2G5UWN3"/>
<feature type="region of interest" description="Disordered" evidence="2">
    <location>
        <begin position="96"/>
        <end position="123"/>
    </location>
</feature>
<evidence type="ECO:0000313" key="3">
    <source>
        <dbReference type="EMBL" id="PIC43801.1"/>
    </source>
</evidence>
<gene>
    <name evidence="3" type="primary">Cnig_chr_II.g4402</name>
    <name evidence="3" type="ORF">B9Z55_004402</name>
</gene>
<proteinExistence type="predicted"/>
<accession>A0A2G5UWN3</accession>
<protein>
    <submittedName>
        <fullName evidence="3">Uncharacterized protein</fullName>
    </submittedName>
</protein>
<keyword evidence="4" id="KW-1185">Reference proteome</keyword>
<dbReference type="EMBL" id="PDUG01000002">
    <property type="protein sequence ID" value="PIC43801.1"/>
    <property type="molecule type" value="Genomic_DNA"/>
</dbReference>
<evidence type="ECO:0000256" key="1">
    <source>
        <dbReference type="SAM" id="Coils"/>
    </source>
</evidence>
<dbReference type="AlphaFoldDB" id="A0A2G5UWN3"/>
<feature type="compositionally biased region" description="Basic residues" evidence="2">
    <location>
        <begin position="96"/>
        <end position="106"/>
    </location>
</feature>
<dbReference type="Proteomes" id="UP000230233">
    <property type="component" value="Chromosome II"/>
</dbReference>
<feature type="coiled-coil region" evidence="1">
    <location>
        <begin position="43"/>
        <end position="81"/>
    </location>
</feature>
<reference evidence="4" key="1">
    <citation type="submission" date="2017-10" db="EMBL/GenBank/DDBJ databases">
        <title>Rapid genome shrinkage in a self-fertile nematode reveals novel sperm competition proteins.</title>
        <authorList>
            <person name="Yin D."/>
            <person name="Schwarz E.M."/>
            <person name="Thomas C.G."/>
            <person name="Felde R.L."/>
            <person name="Korf I.F."/>
            <person name="Cutter A.D."/>
            <person name="Schartner C.M."/>
            <person name="Ralston E.J."/>
            <person name="Meyer B.J."/>
            <person name="Haag E.S."/>
        </authorList>
    </citation>
    <scope>NUCLEOTIDE SEQUENCE [LARGE SCALE GENOMIC DNA]</scope>
    <source>
        <strain evidence="4">JU1422</strain>
    </source>
</reference>
<name>A0A2G5UWN3_9PELO</name>
<evidence type="ECO:0000256" key="2">
    <source>
        <dbReference type="SAM" id="MobiDB-lite"/>
    </source>
</evidence>
<organism evidence="3 4">
    <name type="scientific">Caenorhabditis nigoni</name>
    <dbReference type="NCBI Taxonomy" id="1611254"/>
    <lineage>
        <taxon>Eukaryota</taxon>
        <taxon>Metazoa</taxon>
        <taxon>Ecdysozoa</taxon>
        <taxon>Nematoda</taxon>
        <taxon>Chromadorea</taxon>
        <taxon>Rhabditida</taxon>
        <taxon>Rhabditina</taxon>
        <taxon>Rhabditomorpha</taxon>
        <taxon>Rhabditoidea</taxon>
        <taxon>Rhabditidae</taxon>
        <taxon>Peloderinae</taxon>
        <taxon>Caenorhabditis</taxon>
    </lineage>
</organism>
<comment type="caution">
    <text evidence="3">The sequence shown here is derived from an EMBL/GenBank/DDBJ whole genome shotgun (WGS) entry which is preliminary data.</text>
</comment>
<sequence length="165" mass="19232">MSSYQVLVARVDCFSETPVSTYGKFLRQQVEGIMECFTSETVRKKNIDDMKEAEEAALEVKEKAIKKKKKASGTAKRLAEEIAAGQLKPRFTRMFRSQKKKKRKRTRPEMDNFHKTSNSNSKSEFHSLNINFNQVIFPLSIHFFRNLYPISLFTITIDLFCIDFM</sequence>
<keyword evidence="1" id="KW-0175">Coiled coil</keyword>
<evidence type="ECO:0000313" key="4">
    <source>
        <dbReference type="Proteomes" id="UP000230233"/>
    </source>
</evidence>